<keyword evidence="1" id="KW-0812">Transmembrane</keyword>
<evidence type="ECO:0000313" key="2">
    <source>
        <dbReference type="EMBL" id="QQE74816.1"/>
    </source>
</evidence>
<organism evidence="2 4">
    <name type="scientific">Brevibacillus composti</name>
    <dbReference type="NCBI Taxonomy" id="2796470"/>
    <lineage>
        <taxon>Bacteria</taxon>
        <taxon>Bacillati</taxon>
        <taxon>Bacillota</taxon>
        <taxon>Bacilli</taxon>
        <taxon>Bacillales</taxon>
        <taxon>Paenibacillaceae</taxon>
        <taxon>Brevibacillus</taxon>
    </lineage>
</organism>
<keyword evidence="5" id="KW-1185">Reference proteome</keyword>
<dbReference type="EMBL" id="CP073708">
    <property type="protein sequence ID" value="QUO41900.1"/>
    <property type="molecule type" value="Genomic_DNA"/>
</dbReference>
<dbReference type="Proteomes" id="UP000677234">
    <property type="component" value="Chromosome"/>
</dbReference>
<reference evidence="2 4" key="1">
    <citation type="submission" date="2020-12" db="EMBL/GenBank/DDBJ databases">
        <title>strain FJAT-54423T represents a novel species of the genus Brevibacillus.</title>
        <authorList>
            <person name="Tang R."/>
        </authorList>
    </citation>
    <scope>NUCLEOTIDE SEQUENCE [LARGE SCALE GENOMIC DNA]</scope>
    <source>
        <strain evidence="2 4">FJAT-54423</strain>
    </source>
</reference>
<dbReference type="RefSeq" id="WP_198828385.1">
    <property type="nucleotide sequence ID" value="NZ_CP066308.1"/>
</dbReference>
<keyword evidence="1" id="KW-1133">Transmembrane helix</keyword>
<dbReference type="KEGG" id="bcop:JD108_02190"/>
<evidence type="ECO:0000313" key="5">
    <source>
        <dbReference type="Proteomes" id="UP000677234"/>
    </source>
</evidence>
<sequence>METTTNVTPPQKSSKKGLLIAGVAGIAILAGLGTAYAKLDLFKSPKTMYLEAEANSIKQLADDVSQSFQEYEDYVKPYLDQPVSSTVELSQFHIDADLPDPQALKVLDLLQSAKLVVSSQTDDQKRQQAGNVEVHLKENKLLQLDYFIDDTKIGFRLPDFYPKYGFLDLKDRDAIKAKFGEELPKRFVTNKDMYEAIKFDRQEVTAILAPYAKLYAESLKDEQITLNKNASFSEEGYEASVRELTVTFSDAEGQKLFIDLAEKAKADEKLFELLYSRYQNVAKLLIDSGYPDVQELSKDDFKKEYTKTFDDMVAEFKDTKASKDQLKMIVLVDSDHQILSRKLVFLDDASKEEKTVWSSASFQKGTETFQRYSLFVDEDGEKGEMTVRYKADKQKDKTSGTLSFLFDAQPEVLFDLTAKFETAKQADKEDSKLDFTLKAKSDTDPEAISLSGNLTSAMTKTANGRDAEGSFKLNFDQPTHDMPKSISLAIKTKEEFGKPVSVPSLAADNSVNIATMTDAEMMEIQQQVAISAQSFMMKNMELVQEFMPMQ</sequence>
<name>A0A7T5ELH4_9BACL</name>
<reference evidence="3" key="2">
    <citation type="submission" date="2021-04" db="EMBL/GenBank/DDBJ databases">
        <title>Brevibacillus composti FJAT-54423, complete genome.</title>
        <authorList>
            <person name="Tang R."/>
        </authorList>
    </citation>
    <scope>NUCLEOTIDE SEQUENCE</scope>
    <source>
        <strain evidence="3">FJAT-54424</strain>
    </source>
</reference>
<evidence type="ECO:0000313" key="4">
    <source>
        <dbReference type="Proteomes" id="UP000595847"/>
    </source>
</evidence>
<dbReference type="Proteomes" id="UP000595847">
    <property type="component" value="Chromosome"/>
</dbReference>
<dbReference type="AlphaFoldDB" id="A0A7T5ELH4"/>
<protein>
    <submittedName>
        <fullName evidence="2">Uncharacterized protein</fullName>
    </submittedName>
</protein>
<gene>
    <name evidence="2" type="ORF">JD108_02190</name>
    <name evidence="3" type="ORF">KDJ56_02190</name>
</gene>
<proteinExistence type="predicted"/>
<dbReference type="EMBL" id="CP066308">
    <property type="protein sequence ID" value="QQE74816.1"/>
    <property type="molecule type" value="Genomic_DNA"/>
</dbReference>
<keyword evidence="1" id="KW-0472">Membrane</keyword>
<evidence type="ECO:0000313" key="3">
    <source>
        <dbReference type="EMBL" id="QUO41900.1"/>
    </source>
</evidence>
<accession>A0A7T5ELH4</accession>
<evidence type="ECO:0000256" key="1">
    <source>
        <dbReference type="SAM" id="Phobius"/>
    </source>
</evidence>
<feature type="transmembrane region" description="Helical" evidence="1">
    <location>
        <begin position="18"/>
        <end position="37"/>
    </location>
</feature>